<name>A0AAV4FRS1_9GAST</name>
<dbReference type="GO" id="GO:0070971">
    <property type="term" value="C:endoplasmic reticulum exit site"/>
    <property type="evidence" value="ECO:0007669"/>
    <property type="project" value="TreeGrafter"/>
</dbReference>
<dbReference type="EMBL" id="BMAT01011618">
    <property type="protein sequence ID" value="GFR75914.1"/>
    <property type="molecule type" value="Genomic_DNA"/>
</dbReference>
<dbReference type="GO" id="GO:0090110">
    <property type="term" value="P:COPII-coated vesicle cargo loading"/>
    <property type="evidence" value="ECO:0007669"/>
    <property type="project" value="TreeGrafter"/>
</dbReference>
<dbReference type="InterPro" id="IPR036174">
    <property type="entry name" value="Znf_Sec23_Sec24_sf"/>
</dbReference>
<gene>
    <name evidence="4" type="ORF">ElyMa_005787200</name>
</gene>
<dbReference type="Proteomes" id="UP000762676">
    <property type="component" value="Unassembled WGS sequence"/>
</dbReference>
<reference evidence="4 5" key="1">
    <citation type="journal article" date="2021" name="Elife">
        <title>Chloroplast acquisition without the gene transfer in kleptoplastic sea slugs, Plakobranchus ocellatus.</title>
        <authorList>
            <person name="Maeda T."/>
            <person name="Takahashi S."/>
            <person name="Yoshida T."/>
            <person name="Shimamura S."/>
            <person name="Takaki Y."/>
            <person name="Nagai Y."/>
            <person name="Toyoda A."/>
            <person name="Suzuki Y."/>
            <person name="Arimoto A."/>
            <person name="Ishii H."/>
            <person name="Satoh N."/>
            <person name="Nishiyama T."/>
            <person name="Hasebe M."/>
            <person name="Maruyama T."/>
            <person name="Minagawa J."/>
            <person name="Obokata J."/>
            <person name="Shigenobu S."/>
        </authorList>
    </citation>
    <scope>NUCLEOTIDE SEQUENCE [LARGE SCALE GENOMIC DNA]</scope>
</reference>
<proteinExistence type="predicted"/>
<keyword evidence="2" id="KW-0812">Transmembrane</keyword>
<feature type="compositionally biased region" description="Basic residues" evidence="1">
    <location>
        <begin position="60"/>
        <end position="76"/>
    </location>
</feature>
<feature type="compositionally biased region" description="Basic and acidic residues" evidence="1">
    <location>
        <begin position="520"/>
        <end position="556"/>
    </location>
</feature>
<feature type="transmembrane region" description="Helical" evidence="2">
    <location>
        <begin position="606"/>
        <end position="626"/>
    </location>
</feature>
<dbReference type="PANTHER" id="PTHR13803">
    <property type="entry name" value="SEC24-RELATED PROTEIN"/>
    <property type="match status" value="1"/>
</dbReference>
<dbReference type="SUPFAM" id="SSF82919">
    <property type="entry name" value="Zn-finger domain of Sec23/24"/>
    <property type="match status" value="1"/>
</dbReference>
<sequence>MNFASKYVLTYSEEEYESLSEDEFTHGMNVSDSDSSDSDDEAARQLRRGNRGSASGESPKKKKRLRSAKHHWKRKHMQKTDVDKAYCNVPDLSAAATAASSDAACKNGMRRKFRKADTNVVSVSFDTLLSPGNMYAGDPVPCPKCSAILSNISQTEGLEEKVWPCEFCEERVPVDIEPEEIPSTEDVTYLLAPALSTTTSSMAGLDQSLVVFCVDTSGSMCVTSEISGKVKLRGNNQLRRLESFNEGNENQFLPSQRNREVTYVSRLQAMQAAVDHQLTQMALQHPDRRVALVTFSNEVTIIGDATEQEVVIAGDKLNNVEKLREVTKDLKLPQAIKATHKGLGEKVYSLEEGGATALGPALIVAVNIAASHPGSKVILCTDGKANIGLGKLEGDGDKDDGTIQEEALDFYTKTAGEAAEKGVTVSVITIQGTDCKLVHLGTMADKTGGQVNIVDCLKLTEEFGNILADPIIATKVKATFLLHKQLYVVDDNDLEKQESRAEQNVGNVKTSSSISFEFAKRKSPSEGVGDAKKDKKVKSKDSKTGGKQGKQDKGEEVGATAATEGAQLEFPFQLQIEYTDAEGNKALRVITRKMPATTDRSLTEDGSVVVVAVVAAAAVVVVVVVVRVVVAAEVKVVVVVIIRAAAAVFYR</sequence>
<dbReference type="SUPFAM" id="SSF53300">
    <property type="entry name" value="vWA-like"/>
    <property type="match status" value="1"/>
</dbReference>
<evidence type="ECO:0000259" key="3">
    <source>
        <dbReference type="PROSITE" id="PS50234"/>
    </source>
</evidence>
<keyword evidence="2" id="KW-1133">Transmembrane helix</keyword>
<evidence type="ECO:0000313" key="5">
    <source>
        <dbReference type="Proteomes" id="UP000762676"/>
    </source>
</evidence>
<feature type="region of interest" description="Disordered" evidence="1">
    <location>
        <begin position="520"/>
        <end position="558"/>
    </location>
</feature>
<evidence type="ECO:0000256" key="2">
    <source>
        <dbReference type="SAM" id="Phobius"/>
    </source>
</evidence>
<dbReference type="Pfam" id="PF04811">
    <property type="entry name" value="Sec23_trunk"/>
    <property type="match status" value="1"/>
</dbReference>
<feature type="domain" description="VWFA" evidence="3">
    <location>
        <begin position="209"/>
        <end position="476"/>
    </location>
</feature>
<dbReference type="AlphaFoldDB" id="A0AAV4FRS1"/>
<keyword evidence="2" id="KW-0472">Membrane</keyword>
<dbReference type="PANTHER" id="PTHR13803:SF36">
    <property type="entry name" value="TYPE A VON WILLEBRAND FACTOR DOMAIN-CONTAINING PROTEIN"/>
    <property type="match status" value="1"/>
</dbReference>
<dbReference type="PROSITE" id="PS50234">
    <property type="entry name" value="VWFA"/>
    <property type="match status" value="1"/>
</dbReference>
<evidence type="ECO:0000256" key="1">
    <source>
        <dbReference type="SAM" id="MobiDB-lite"/>
    </source>
</evidence>
<dbReference type="InterPro" id="IPR006896">
    <property type="entry name" value="Sec23/24_trunk_dom"/>
</dbReference>
<dbReference type="InterPro" id="IPR050550">
    <property type="entry name" value="SEC23_SEC24_subfamily"/>
</dbReference>
<feature type="region of interest" description="Disordered" evidence="1">
    <location>
        <begin position="19"/>
        <end position="76"/>
    </location>
</feature>
<evidence type="ECO:0000313" key="4">
    <source>
        <dbReference type="EMBL" id="GFR75914.1"/>
    </source>
</evidence>
<accession>A0AAV4FRS1</accession>
<protein>
    <submittedName>
        <fullName evidence="4">Type a von willebrand factor domain-containing protein</fullName>
    </submittedName>
</protein>
<keyword evidence="5" id="KW-1185">Reference proteome</keyword>
<dbReference type="InterPro" id="IPR036465">
    <property type="entry name" value="vWFA_dom_sf"/>
</dbReference>
<dbReference type="InterPro" id="IPR002035">
    <property type="entry name" value="VWF_A"/>
</dbReference>
<dbReference type="GO" id="GO:0008270">
    <property type="term" value="F:zinc ion binding"/>
    <property type="evidence" value="ECO:0007669"/>
    <property type="project" value="InterPro"/>
</dbReference>
<dbReference type="SMART" id="SM00327">
    <property type="entry name" value="VWA"/>
    <property type="match status" value="1"/>
</dbReference>
<organism evidence="4 5">
    <name type="scientific">Elysia marginata</name>
    <dbReference type="NCBI Taxonomy" id="1093978"/>
    <lineage>
        <taxon>Eukaryota</taxon>
        <taxon>Metazoa</taxon>
        <taxon>Spiralia</taxon>
        <taxon>Lophotrochozoa</taxon>
        <taxon>Mollusca</taxon>
        <taxon>Gastropoda</taxon>
        <taxon>Heterobranchia</taxon>
        <taxon>Euthyneura</taxon>
        <taxon>Panpulmonata</taxon>
        <taxon>Sacoglossa</taxon>
        <taxon>Placobranchoidea</taxon>
        <taxon>Plakobranchidae</taxon>
        <taxon>Elysia</taxon>
    </lineage>
</organism>
<dbReference type="GO" id="GO:0000149">
    <property type="term" value="F:SNARE binding"/>
    <property type="evidence" value="ECO:0007669"/>
    <property type="project" value="TreeGrafter"/>
</dbReference>
<comment type="caution">
    <text evidence="4">The sequence shown here is derived from an EMBL/GenBank/DDBJ whole genome shotgun (WGS) entry which is preliminary data.</text>
</comment>
<dbReference type="Gene3D" id="3.40.50.410">
    <property type="entry name" value="von Willebrand factor, type A domain"/>
    <property type="match status" value="1"/>
</dbReference>
<dbReference type="Gene3D" id="2.30.30.380">
    <property type="entry name" value="Zn-finger domain of Sec23/24"/>
    <property type="match status" value="1"/>
</dbReference>
<dbReference type="GO" id="GO:0030127">
    <property type="term" value="C:COPII vesicle coat"/>
    <property type="evidence" value="ECO:0007669"/>
    <property type="project" value="InterPro"/>
</dbReference>
<dbReference type="GO" id="GO:0006886">
    <property type="term" value="P:intracellular protein transport"/>
    <property type="evidence" value="ECO:0007669"/>
    <property type="project" value="InterPro"/>
</dbReference>